<dbReference type="PANTHER" id="PTHR44846:SF1">
    <property type="entry name" value="MANNOSYL-D-GLYCERATE TRANSPORT_METABOLISM SYSTEM REPRESSOR MNGR-RELATED"/>
    <property type="match status" value="1"/>
</dbReference>
<dbReference type="InterPro" id="IPR036388">
    <property type="entry name" value="WH-like_DNA-bd_sf"/>
</dbReference>
<dbReference type="PRINTS" id="PR00035">
    <property type="entry name" value="HTHGNTR"/>
</dbReference>
<dbReference type="InterPro" id="IPR036390">
    <property type="entry name" value="WH_DNA-bd_sf"/>
</dbReference>
<dbReference type="CDD" id="cd07377">
    <property type="entry name" value="WHTH_GntR"/>
    <property type="match status" value="1"/>
</dbReference>
<dbReference type="SMART" id="SM00345">
    <property type="entry name" value="HTH_GNTR"/>
    <property type="match status" value="1"/>
</dbReference>
<accession>A0A934Q717</accession>
<evidence type="ECO:0000313" key="5">
    <source>
        <dbReference type="EMBL" id="MBK0419490.1"/>
    </source>
</evidence>
<dbReference type="Pfam" id="PF00392">
    <property type="entry name" value="GntR"/>
    <property type="match status" value="1"/>
</dbReference>
<keyword evidence="2" id="KW-0238">DNA-binding</keyword>
<reference evidence="5" key="1">
    <citation type="submission" date="2020-12" db="EMBL/GenBank/DDBJ databases">
        <title>Leucobacter sp. CAS1, isolated from Chromium sludge.</title>
        <authorList>
            <person name="Xu Z."/>
        </authorList>
    </citation>
    <scope>NUCLEOTIDE SEQUENCE</scope>
    <source>
        <strain evidence="5">CSA1</strain>
    </source>
</reference>
<dbReference type="RefSeq" id="WP_200115624.1">
    <property type="nucleotide sequence ID" value="NZ_JAEHOH010000013.1"/>
</dbReference>
<dbReference type="GO" id="GO:0045892">
    <property type="term" value="P:negative regulation of DNA-templated transcription"/>
    <property type="evidence" value="ECO:0007669"/>
    <property type="project" value="TreeGrafter"/>
</dbReference>
<dbReference type="EMBL" id="JAEHOH010000013">
    <property type="protein sequence ID" value="MBK0419490.1"/>
    <property type="molecule type" value="Genomic_DNA"/>
</dbReference>
<dbReference type="Gene3D" id="3.40.1410.10">
    <property type="entry name" value="Chorismate lyase-like"/>
    <property type="match status" value="1"/>
</dbReference>
<keyword evidence="3" id="KW-0804">Transcription</keyword>
<dbReference type="SUPFAM" id="SSF46785">
    <property type="entry name" value="Winged helix' DNA-binding domain"/>
    <property type="match status" value="1"/>
</dbReference>
<sequence length="238" mass="26069">MRIPKYYTQKLRILELISEAPAGSALPTERELAERFGTSRTTIRQAIGELVAEGRLRRTQGSGTFVAEPPVLHVRQLTSFSDDLQGLTVEGPTLGIERVPAEREVAAALGVSPGSAVHRIERVRHHAGEPLAHEIAFLPDELPGLAAELERRGSLYETLDEGYGVRISGAEDEIATALATPAQATVLGVEIGSPLLVVHRTAWEASGRAVEWTTSVFRGDRFRFRARSGERPDPRHER</sequence>
<evidence type="ECO:0000256" key="2">
    <source>
        <dbReference type="ARBA" id="ARBA00023125"/>
    </source>
</evidence>
<evidence type="ECO:0000256" key="1">
    <source>
        <dbReference type="ARBA" id="ARBA00023015"/>
    </source>
</evidence>
<dbReference type="Gene3D" id="1.10.10.10">
    <property type="entry name" value="Winged helix-like DNA-binding domain superfamily/Winged helix DNA-binding domain"/>
    <property type="match status" value="1"/>
</dbReference>
<evidence type="ECO:0000256" key="3">
    <source>
        <dbReference type="ARBA" id="ARBA00023163"/>
    </source>
</evidence>
<evidence type="ECO:0000313" key="6">
    <source>
        <dbReference type="Proteomes" id="UP000608530"/>
    </source>
</evidence>
<dbReference type="GO" id="GO:0003677">
    <property type="term" value="F:DNA binding"/>
    <property type="evidence" value="ECO:0007669"/>
    <property type="project" value="UniProtKB-KW"/>
</dbReference>
<dbReference type="Pfam" id="PF07702">
    <property type="entry name" value="UTRA"/>
    <property type="match status" value="1"/>
</dbReference>
<keyword evidence="1" id="KW-0805">Transcription regulation</keyword>
<name>A0A934Q717_9MICO</name>
<dbReference type="PANTHER" id="PTHR44846">
    <property type="entry name" value="MANNOSYL-D-GLYCERATE TRANSPORT/METABOLISM SYSTEM REPRESSOR MNGR-RELATED"/>
    <property type="match status" value="1"/>
</dbReference>
<dbReference type="SMART" id="SM00866">
    <property type="entry name" value="UTRA"/>
    <property type="match status" value="1"/>
</dbReference>
<protein>
    <submittedName>
        <fullName evidence="5">GntR family transcriptional regulator</fullName>
    </submittedName>
</protein>
<dbReference type="GO" id="GO:0003700">
    <property type="term" value="F:DNA-binding transcription factor activity"/>
    <property type="evidence" value="ECO:0007669"/>
    <property type="project" value="InterPro"/>
</dbReference>
<dbReference type="InterPro" id="IPR028978">
    <property type="entry name" value="Chorismate_lyase_/UTRA_dom_sf"/>
</dbReference>
<organism evidence="5 6">
    <name type="scientific">Leucobacter chromiisoli</name>
    <dbReference type="NCBI Taxonomy" id="2796471"/>
    <lineage>
        <taxon>Bacteria</taxon>
        <taxon>Bacillati</taxon>
        <taxon>Actinomycetota</taxon>
        <taxon>Actinomycetes</taxon>
        <taxon>Micrococcales</taxon>
        <taxon>Microbacteriaceae</taxon>
        <taxon>Leucobacter</taxon>
    </lineage>
</organism>
<dbReference type="Proteomes" id="UP000608530">
    <property type="component" value="Unassembled WGS sequence"/>
</dbReference>
<dbReference type="InterPro" id="IPR011663">
    <property type="entry name" value="UTRA"/>
</dbReference>
<keyword evidence="6" id="KW-1185">Reference proteome</keyword>
<evidence type="ECO:0000259" key="4">
    <source>
        <dbReference type="PROSITE" id="PS50949"/>
    </source>
</evidence>
<feature type="domain" description="HTH gntR-type" evidence="4">
    <location>
        <begin position="1"/>
        <end position="69"/>
    </location>
</feature>
<dbReference type="AlphaFoldDB" id="A0A934Q717"/>
<proteinExistence type="predicted"/>
<dbReference type="InterPro" id="IPR050679">
    <property type="entry name" value="Bact_HTH_transcr_reg"/>
</dbReference>
<dbReference type="InterPro" id="IPR000524">
    <property type="entry name" value="Tscrpt_reg_HTH_GntR"/>
</dbReference>
<dbReference type="SUPFAM" id="SSF64288">
    <property type="entry name" value="Chorismate lyase-like"/>
    <property type="match status" value="1"/>
</dbReference>
<comment type="caution">
    <text evidence="5">The sequence shown here is derived from an EMBL/GenBank/DDBJ whole genome shotgun (WGS) entry which is preliminary data.</text>
</comment>
<gene>
    <name evidence="5" type="ORF">JD276_10640</name>
</gene>
<dbReference type="PROSITE" id="PS50949">
    <property type="entry name" value="HTH_GNTR"/>
    <property type="match status" value="1"/>
</dbReference>